<dbReference type="InterPro" id="IPR016160">
    <property type="entry name" value="Ald_DH_CS_CYS"/>
</dbReference>
<dbReference type="InterPro" id="IPR051020">
    <property type="entry name" value="ALDH-related_metabolic_enz"/>
</dbReference>
<keyword evidence="7" id="KW-1185">Reference proteome</keyword>
<organism evidence="6 7">
    <name type="scientific">Rhizobium rhizophilum</name>
    <dbReference type="NCBI Taxonomy" id="1850373"/>
    <lineage>
        <taxon>Bacteria</taxon>
        <taxon>Pseudomonadati</taxon>
        <taxon>Pseudomonadota</taxon>
        <taxon>Alphaproteobacteria</taxon>
        <taxon>Hyphomicrobiales</taxon>
        <taxon>Rhizobiaceae</taxon>
        <taxon>Rhizobium/Agrobacterium group</taxon>
        <taxon>Rhizobium</taxon>
    </lineage>
</organism>
<comment type="similarity">
    <text evidence="1 4">Belongs to the aldehyde dehydrogenase family.</text>
</comment>
<evidence type="ECO:0000256" key="3">
    <source>
        <dbReference type="PROSITE-ProRule" id="PRU10007"/>
    </source>
</evidence>
<proteinExistence type="inferred from homology"/>
<comment type="caution">
    <text evidence="6">The sequence shown here is derived from an EMBL/GenBank/DDBJ whole genome shotgun (WGS) entry which is preliminary data.</text>
</comment>
<dbReference type="InterPro" id="IPR015590">
    <property type="entry name" value="Aldehyde_DH_dom"/>
</dbReference>
<dbReference type="InterPro" id="IPR016161">
    <property type="entry name" value="Ald_DH/histidinol_DH"/>
</dbReference>
<dbReference type="Pfam" id="PF00171">
    <property type="entry name" value="Aldedh"/>
    <property type="match status" value="1"/>
</dbReference>
<evidence type="ECO:0000256" key="2">
    <source>
        <dbReference type="ARBA" id="ARBA00023002"/>
    </source>
</evidence>
<evidence type="ECO:0000256" key="1">
    <source>
        <dbReference type="ARBA" id="ARBA00009986"/>
    </source>
</evidence>
<dbReference type="Gene3D" id="3.40.605.10">
    <property type="entry name" value="Aldehyde Dehydrogenase, Chain A, domain 1"/>
    <property type="match status" value="1"/>
</dbReference>
<evidence type="ECO:0000256" key="4">
    <source>
        <dbReference type="RuleBase" id="RU003345"/>
    </source>
</evidence>
<dbReference type="PROSITE" id="PS00687">
    <property type="entry name" value="ALDEHYDE_DEHYDR_GLU"/>
    <property type="match status" value="1"/>
</dbReference>
<evidence type="ECO:0000259" key="5">
    <source>
        <dbReference type="Pfam" id="PF00171"/>
    </source>
</evidence>
<dbReference type="PROSITE" id="PS00070">
    <property type="entry name" value="ALDEHYDE_DEHYDR_CYS"/>
    <property type="match status" value="1"/>
</dbReference>
<dbReference type="SUPFAM" id="SSF53720">
    <property type="entry name" value="ALDH-like"/>
    <property type="match status" value="1"/>
</dbReference>
<dbReference type="EMBL" id="STGT01000002">
    <property type="protein sequence ID" value="THV15876.1"/>
    <property type="molecule type" value="Genomic_DNA"/>
</dbReference>
<dbReference type="PANTHER" id="PTHR42991">
    <property type="entry name" value="ALDEHYDE DEHYDROGENASE"/>
    <property type="match status" value="1"/>
</dbReference>
<feature type="domain" description="Aldehyde dehydrogenase" evidence="5">
    <location>
        <begin position="12"/>
        <end position="464"/>
    </location>
</feature>
<accession>A0ABY2QXU5</accession>
<sequence>MMQAQRQALETSNAITVRNPFDGALVGEVPVSSAAEIAAAVIRAKTAQREFRCSTPAVRRAMLNALAEEIAADAENLARIISTEMGKTIREARNEVRRAQNTLKLSGDAATFLDGEALHCAIVEGGADRLATITYEPVGVVGAITPFNYPLNLLCHKLGPAIAAGNAVVAKPSPKAPLAAARLHELAMKAGWPAGLFQIVHGAAEAAVSLAQSPIDLLSFTGGPAAGLALKNASRLIRCLMELGGNDPLFVLPDADLDKAVATAIGHRFEIAGQSCAAVKKLYLHRDIEKIFTERLLAAVDAVEFGDPSQDDTDMGTVIDLAAAKTVAERVNASISAHGAKLLTGGTHDGTVFSPTVISQIAADAPVIADETFGPVIAIRSFTDPRAAIAEVNAGEFGLQAGIFTNDHALIKTFSRDLNVGGVMINEGPDFRAEHVPFGGVKRSGLGREGVRIALREMSEPKVVID</sequence>
<evidence type="ECO:0000313" key="7">
    <source>
        <dbReference type="Proteomes" id="UP000309667"/>
    </source>
</evidence>
<name>A0ABY2QXU5_9HYPH</name>
<reference evidence="6 7" key="1">
    <citation type="submission" date="2019-04" db="EMBL/GenBank/DDBJ databases">
        <title>Genome sequence of strain 7209-2.</title>
        <authorList>
            <person name="Gao J."/>
            <person name="Sun J."/>
        </authorList>
    </citation>
    <scope>NUCLEOTIDE SEQUENCE [LARGE SCALE GENOMIC DNA]</scope>
    <source>
        <strain evidence="6 7">7209-2</strain>
    </source>
</reference>
<protein>
    <submittedName>
        <fullName evidence="6">Aldehyde dehydrogenase family protein</fullName>
    </submittedName>
</protein>
<gene>
    <name evidence="6" type="ORF">E9677_10805</name>
</gene>
<dbReference type="Gene3D" id="3.40.309.10">
    <property type="entry name" value="Aldehyde Dehydrogenase, Chain A, domain 2"/>
    <property type="match status" value="1"/>
</dbReference>
<dbReference type="InterPro" id="IPR016163">
    <property type="entry name" value="Ald_DH_C"/>
</dbReference>
<dbReference type="PANTHER" id="PTHR42991:SF1">
    <property type="entry name" value="ALDEHYDE DEHYDROGENASE"/>
    <property type="match status" value="1"/>
</dbReference>
<dbReference type="Proteomes" id="UP000309667">
    <property type="component" value="Unassembled WGS sequence"/>
</dbReference>
<evidence type="ECO:0000313" key="6">
    <source>
        <dbReference type="EMBL" id="THV15876.1"/>
    </source>
</evidence>
<dbReference type="InterPro" id="IPR016162">
    <property type="entry name" value="Ald_DH_N"/>
</dbReference>
<dbReference type="InterPro" id="IPR029510">
    <property type="entry name" value="Ald_DH_CS_GLU"/>
</dbReference>
<keyword evidence="2 4" id="KW-0560">Oxidoreductase</keyword>
<feature type="active site" evidence="3">
    <location>
        <position position="242"/>
    </location>
</feature>